<evidence type="ECO:0000313" key="2">
    <source>
        <dbReference type="EMBL" id="AJZ60035.1"/>
    </source>
</evidence>
<dbReference type="EMBL" id="CP010026">
    <property type="protein sequence ID" value="AJZ60035.1"/>
    <property type="molecule type" value="Genomic_DNA"/>
</dbReference>
<dbReference type="GeneID" id="66515424"/>
<dbReference type="KEGG" id="bfn:OI25_1441"/>
<dbReference type="AlphaFoldDB" id="A0AAU8THI1"/>
<proteinExistence type="predicted"/>
<keyword evidence="1" id="KW-0472">Membrane</keyword>
<dbReference type="Proteomes" id="UP000032614">
    <property type="component" value="Chromosome 1"/>
</dbReference>
<feature type="transmembrane region" description="Helical" evidence="1">
    <location>
        <begin position="20"/>
        <end position="38"/>
    </location>
</feature>
<gene>
    <name evidence="2" type="ORF">OI25_1441</name>
</gene>
<evidence type="ECO:0000256" key="1">
    <source>
        <dbReference type="SAM" id="Phobius"/>
    </source>
</evidence>
<accession>A0AAU8THI1</accession>
<dbReference type="RefSeq" id="WP_046567206.1">
    <property type="nucleotide sequence ID" value="NZ_CP010026.1"/>
</dbReference>
<feature type="transmembrane region" description="Helical" evidence="1">
    <location>
        <begin position="44"/>
        <end position="65"/>
    </location>
</feature>
<organism evidence="2 3">
    <name type="scientific">Paraburkholderia fungorum</name>
    <dbReference type="NCBI Taxonomy" id="134537"/>
    <lineage>
        <taxon>Bacteria</taxon>
        <taxon>Pseudomonadati</taxon>
        <taxon>Pseudomonadota</taxon>
        <taxon>Betaproteobacteria</taxon>
        <taxon>Burkholderiales</taxon>
        <taxon>Burkholderiaceae</taxon>
        <taxon>Paraburkholderia</taxon>
    </lineage>
</organism>
<keyword evidence="1" id="KW-0812">Transmembrane</keyword>
<sequence>MKADLLLEQQAREKKKRVAYTFYGVALVCCLLSVLITRENFQPTIWSNGFAIICAGSLTLGFVIRLQPFVAQIWKTVFGKLLLALCSAFTAVVASLPARHVVSGAMHLPVGDFPTTLTFWTILCYPAVAIGLATAILLVVYVLLLVIAALTVFSTHPPFDWLIRGAADLLPSRWVSHRRLVDGRWRLAMVMFADAFAAAILSVVAAYSLTGWYRTVDQPNLVRIFAYWADYESSTGYPGIEKEPFRLLENGVVSYARPGKWDVDIRVACLKGLSCPQS</sequence>
<feature type="transmembrane region" description="Helical" evidence="1">
    <location>
        <begin position="77"/>
        <end position="97"/>
    </location>
</feature>
<keyword evidence="1" id="KW-1133">Transmembrane helix</keyword>
<feature type="transmembrane region" description="Helical" evidence="1">
    <location>
        <begin position="117"/>
        <end position="150"/>
    </location>
</feature>
<evidence type="ECO:0000313" key="3">
    <source>
        <dbReference type="Proteomes" id="UP000032614"/>
    </source>
</evidence>
<name>A0AAU8THI1_9BURK</name>
<feature type="transmembrane region" description="Helical" evidence="1">
    <location>
        <begin position="187"/>
        <end position="213"/>
    </location>
</feature>
<reference evidence="2 3" key="1">
    <citation type="journal article" date="2015" name="Genome Announc.">
        <title>Complete genome sequences for 59 burkholderia isolates, both pathogenic and near neighbor.</title>
        <authorList>
            <person name="Johnson S.L."/>
            <person name="Bishop-Lilly K.A."/>
            <person name="Ladner J.T."/>
            <person name="Daligault H.E."/>
            <person name="Davenport K.W."/>
            <person name="Jaissle J."/>
            <person name="Frey K.G."/>
            <person name="Koroleva G.I."/>
            <person name="Bruce D.C."/>
            <person name="Coyne S.R."/>
            <person name="Broomall S.M."/>
            <person name="Li P.E."/>
            <person name="Teshima H."/>
            <person name="Gibbons H.S."/>
            <person name="Palacios G.F."/>
            <person name="Rosenzweig C.N."/>
            <person name="Redden C.L."/>
            <person name="Xu Y."/>
            <person name="Minogue T.D."/>
            <person name="Chain P.S."/>
        </authorList>
    </citation>
    <scope>NUCLEOTIDE SEQUENCE [LARGE SCALE GENOMIC DNA]</scope>
    <source>
        <strain evidence="2 3">ATCC BAA-463</strain>
    </source>
</reference>
<protein>
    <submittedName>
        <fullName evidence="2">Membrane protein</fullName>
    </submittedName>
</protein>